<feature type="transmembrane region" description="Helical" evidence="9">
    <location>
        <begin position="1181"/>
        <end position="1203"/>
    </location>
</feature>
<dbReference type="SMART" id="SM00539">
    <property type="entry name" value="NIDO"/>
    <property type="match status" value="1"/>
</dbReference>
<dbReference type="InterPro" id="IPR035976">
    <property type="entry name" value="Sushi/SCR/CCP_sf"/>
</dbReference>
<keyword evidence="3 10" id="KW-0732">Signal</keyword>
<evidence type="ECO:0000313" key="16">
    <source>
        <dbReference type="WBParaSite" id="HCON_00089120-00001"/>
    </source>
</evidence>
<dbReference type="PROSITE" id="PS50856">
    <property type="entry name" value="AMOP"/>
    <property type="match status" value="1"/>
</dbReference>
<keyword evidence="6 7" id="KW-1015">Disulfide bond</keyword>
<dbReference type="AlphaFoldDB" id="A0A7I4YDP7"/>
<feature type="domain" description="NIDO" evidence="13">
    <location>
        <begin position="191"/>
        <end position="356"/>
    </location>
</feature>
<evidence type="ECO:0000256" key="3">
    <source>
        <dbReference type="ARBA" id="ARBA00022729"/>
    </source>
</evidence>
<dbReference type="PROSITE" id="PS51233">
    <property type="entry name" value="VWFD"/>
    <property type="match status" value="1"/>
</dbReference>
<reference evidence="16" key="1">
    <citation type="submission" date="2020-12" db="UniProtKB">
        <authorList>
            <consortium name="WormBaseParasite"/>
        </authorList>
    </citation>
    <scope>IDENTIFICATION</scope>
    <source>
        <strain evidence="16">MHco3</strain>
    </source>
</reference>
<dbReference type="InterPro" id="IPR000436">
    <property type="entry name" value="Sushi_SCR_CCP_dom"/>
</dbReference>
<dbReference type="InterPro" id="IPR003886">
    <property type="entry name" value="NIDO_dom"/>
</dbReference>
<evidence type="ECO:0000256" key="7">
    <source>
        <dbReference type="PROSITE-ProRule" id="PRU00302"/>
    </source>
</evidence>
<keyword evidence="4 9" id="KW-1133">Transmembrane helix</keyword>
<dbReference type="Pfam" id="PF23263">
    <property type="entry name" value="C8-3_MUC4"/>
    <property type="match status" value="1"/>
</dbReference>
<evidence type="ECO:0000256" key="8">
    <source>
        <dbReference type="SAM" id="MobiDB-lite"/>
    </source>
</evidence>
<dbReference type="PANTHER" id="PTHR13802:SF52">
    <property type="entry name" value="MUCIN-4"/>
    <property type="match status" value="1"/>
</dbReference>
<evidence type="ECO:0000259" key="12">
    <source>
        <dbReference type="PROSITE" id="PS50923"/>
    </source>
</evidence>
<evidence type="ECO:0000256" key="2">
    <source>
        <dbReference type="ARBA" id="ARBA00022692"/>
    </source>
</evidence>
<dbReference type="SMART" id="SM00032">
    <property type="entry name" value="CCP"/>
    <property type="match status" value="1"/>
</dbReference>
<dbReference type="SUPFAM" id="SSF57535">
    <property type="entry name" value="Complement control module/SCR domain"/>
    <property type="match status" value="1"/>
</dbReference>
<dbReference type="Proteomes" id="UP000025227">
    <property type="component" value="Unplaced"/>
</dbReference>
<comment type="subcellular location">
    <subcellularLocation>
        <location evidence="1">Membrane</location>
    </subcellularLocation>
</comment>
<evidence type="ECO:0000256" key="4">
    <source>
        <dbReference type="ARBA" id="ARBA00022989"/>
    </source>
</evidence>
<keyword evidence="15" id="KW-1185">Reference proteome</keyword>
<dbReference type="Pfam" id="PF03782">
    <property type="entry name" value="AMOP"/>
    <property type="match status" value="1"/>
</dbReference>
<dbReference type="InterPro" id="IPR005533">
    <property type="entry name" value="AMOP_dom"/>
</dbReference>
<sequence length="1278" mass="146526">MKLSALWLLVLRISLANGQQTYSEMSTIDLFGNRNPIFNYMPNPGHIDPSLLDQREKYTDLREEEGWWHLFPYGPLYNDANLLNKPHHDRQIDFDFDFPFYGFRFNYTMIYPNGLLAFSDPEFIQPPYTFPNPRWPEQRDASFIAAFYADQIFQFVGERGISNVWYRIIFRPRAFETFDEWGSPLMDSRDEHSSMFHTARDRYEKKTWGRVEDTYLLDNITMAIREGIIGANGFRADYAVIVTWERMAYGGAPKVTQVNRYEEAKRWTNTYQVVLATDEIRSYVMFNYAHINWTSSNTAGALQGRGGLQSAMAGFNGGNGTGWTPLPYSGEGRVIKLKEFSNVGIPGRWLFRVDEEIIRGGCSNESIGYLTTAPIAATMIGGVYVNVSGPCLRGGDVVKVIFDEYQVDCVRLNMHRAQCVLPVNRMYKTGLVNVKMSRDGGQSYPYVGTFYLLQPALASPAVKLIDNPREVHNNWRSANATRLRLEWAPYNLTNDVNAMINIKLMGYWEDTDDHVFEEIGTIAERTSNDGSYEFDPRTLARTSMLFDSWRRYSFGAVRISISDTDESTGVFWSKLTPFGWYFRDVWEYEYGRDWALELCQDWFDYDGKRVNFAMDLEPFLPCPCTLDQAFLDLGRYMPLFGCDVDGDASCEYNKGAQHCVMSVAATWTGAGQVCCYDFEGWLMHSDDYENAAHLRFFSPGTAMRAHPMGSYPFKRPPYVPSMSNFHTDIMAYEKCCKWAGACEFYFWRRQTSGCQEYIPPVAGIAYGDPHFVTYDGTRYTFQGKGYYILTMSKDPRHDFHVQIRMEQPPKTDWNQEVHASVITGVAARENQSDIVQVFARKEFRRWRYRMDVVVNGHYRFFDTPELKMQRFRGVTIRSPERNHNQSEIHVMFDSGAGIRVAEAHGVLSVMTLLPPDFNETFANYRGASYPGGTDEDDWYGQASSAQQEFIRTVSLSQPSTLQYVAGGQRFITVGLLGTFNGNHLDDLMAPDGHITIVNHPPTEQDNINAYKFGSRWRVDGSRHKLLFQDDVKPIYNPLQFGDDRRYDPVHDPYRLQYNASLVFTLDEVRVACQNVYECEYDYFLTGRREIAMNTLEVQSKLIELKHKGSQRIQSCGALLVAPGAVKYPPGNNYLDGVTVTFTCKPEYFIHGSAQRTCVNGSWTPGWHVWCRYRSVEIGLKWMTGILSSVAILLFITAIFFGCYMRRIALHPETGITFRKPQHSSMSTIVSSSPLPHKEPLRSSSTTGLNHIDAKRSSVPAPSILRHTRWPFRAYETST</sequence>
<dbReference type="InterPro" id="IPR056619">
    <property type="entry name" value="C8-3_MUC4"/>
</dbReference>
<feature type="region of interest" description="Disordered" evidence="8">
    <location>
        <begin position="1228"/>
        <end position="1247"/>
    </location>
</feature>
<feature type="chain" id="PRO_5029521229" evidence="10">
    <location>
        <begin position="19"/>
        <end position="1278"/>
    </location>
</feature>
<dbReference type="InterPro" id="IPR014756">
    <property type="entry name" value="Ig_E-set"/>
</dbReference>
<evidence type="ECO:0000256" key="6">
    <source>
        <dbReference type="ARBA" id="ARBA00023157"/>
    </source>
</evidence>
<organism evidence="15 16">
    <name type="scientific">Haemonchus contortus</name>
    <name type="common">Barber pole worm</name>
    <dbReference type="NCBI Taxonomy" id="6289"/>
    <lineage>
        <taxon>Eukaryota</taxon>
        <taxon>Metazoa</taxon>
        <taxon>Ecdysozoa</taxon>
        <taxon>Nematoda</taxon>
        <taxon>Chromadorea</taxon>
        <taxon>Rhabditida</taxon>
        <taxon>Rhabditina</taxon>
        <taxon>Rhabditomorpha</taxon>
        <taxon>Strongyloidea</taxon>
        <taxon>Trichostrongylidae</taxon>
        <taxon>Haemonchus</taxon>
    </lineage>
</organism>
<keyword evidence="5 9" id="KW-0472">Membrane</keyword>
<dbReference type="PROSITE" id="PS50923">
    <property type="entry name" value="SUSHI"/>
    <property type="match status" value="1"/>
</dbReference>
<comment type="caution">
    <text evidence="7">Lacks conserved residue(s) required for the propagation of feature annotation.</text>
</comment>
<dbReference type="CDD" id="cd00033">
    <property type="entry name" value="CCP"/>
    <property type="match status" value="1"/>
</dbReference>
<dbReference type="SUPFAM" id="SSF81296">
    <property type="entry name" value="E set domains"/>
    <property type="match status" value="1"/>
</dbReference>
<protein>
    <submittedName>
        <fullName evidence="16">AMOP domain protein</fullName>
    </submittedName>
</protein>
<proteinExistence type="predicted"/>
<feature type="domain" description="Sushi" evidence="12">
    <location>
        <begin position="1113"/>
        <end position="1172"/>
    </location>
</feature>
<evidence type="ECO:0000313" key="15">
    <source>
        <dbReference type="Proteomes" id="UP000025227"/>
    </source>
</evidence>
<evidence type="ECO:0000259" key="14">
    <source>
        <dbReference type="PROSITE" id="PS51233"/>
    </source>
</evidence>
<dbReference type="Gene3D" id="2.10.70.10">
    <property type="entry name" value="Complement Module, domain 1"/>
    <property type="match status" value="1"/>
</dbReference>
<evidence type="ECO:0000259" key="11">
    <source>
        <dbReference type="PROSITE" id="PS50856"/>
    </source>
</evidence>
<dbReference type="GO" id="GO:0016020">
    <property type="term" value="C:membrane"/>
    <property type="evidence" value="ECO:0007669"/>
    <property type="project" value="UniProtKB-SubCell"/>
</dbReference>
<dbReference type="InterPro" id="IPR001846">
    <property type="entry name" value="VWF_type-D"/>
</dbReference>
<name>A0A7I4YDP7_HAECO</name>
<evidence type="ECO:0000259" key="13">
    <source>
        <dbReference type="PROSITE" id="PS51220"/>
    </source>
</evidence>
<evidence type="ECO:0000256" key="10">
    <source>
        <dbReference type="SAM" id="SignalP"/>
    </source>
</evidence>
<dbReference type="InterPro" id="IPR051495">
    <property type="entry name" value="Epithelial_Barrier/Signaling"/>
</dbReference>
<keyword evidence="7" id="KW-0768">Sushi</keyword>
<dbReference type="Pfam" id="PF06119">
    <property type="entry name" value="NIDO"/>
    <property type="match status" value="1"/>
</dbReference>
<evidence type="ECO:0000256" key="1">
    <source>
        <dbReference type="ARBA" id="ARBA00004370"/>
    </source>
</evidence>
<feature type="disulfide bond" evidence="7">
    <location>
        <begin position="1143"/>
        <end position="1170"/>
    </location>
</feature>
<dbReference type="SMART" id="SM00723">
    <property type="entry name" value="AMOP"/>
    <property type="match status" value="1"/>
</dbReference>
<dbReference type="OrthoDB" id="6051552at2759"/>
<keyword evidence="2 9" id="KW-0812">Transmembrane</keyword>
<dbReference type="PANTHER" id="PTHR13802">
    <property type="entry name" value="MUCIN 4-RELATED"/>
    <property type="match status" value="1"/>
</dbReference>
<feature type="domain" description="AMOP" evidence="11">
    <location>
        <begin position="591"/>
        <end position="749"/>
    </location>
</feature>
<dbReference type="WBParaSite" id="HCON_00089120-00001">
    <property type="protein sequence ID" value="HCON_00089120-00001"/>
    <property type="gene ID" value="HCON_00089120"/>
</dbReference>
<accession>A0A7I4YDP7</accession>
<evidence type="ECO:0000256" key="5">
    <source>
        <dbReference type="ARBA" id="ARBA00023136"/>
    </source>
</evidence>
<dbReference type="PROSITE" id="PS51220">
    <property type="entry name" value="NIDO"/>
    <property type="match status" value="1"/>
</dbReference>
<dbReference type="Pfam" id="PF00094">
    <property type="entry name" value="VWD"/>
    <property type="match status" value="1"/>
</dbReference>
<dbReference type="OMA" id="NPRWPEQ"/>
<dbReference type="GO" id="GO:0007160">
    <property type="term" value="P:cell-matrix adhesion"/>
    <property type="evidence" value="ECO:0007669"/>
    <property type="project" value="InterPro"/>
</dbReference>
<evidence type="ECO:0000256" key="9">
    <source>
        <dbReference type="SAM" id="Phobius"/>
    </source>
</evidence>
<feature type="signal peptide" evidence="10">
    <location>
        <begin position="1"/>
        <end position="18"/>
    </location>
</feature>
<feature type="domain" description="VWFD" evidence="14">
    <location>
        <begin position="761"/>
        <end position="1024"/>
    </location>
</feature>